<protein>
    <submittedName>
        <fullName evidence="6">MerR family transcriptional regulator</fullName>
    </submittedName>
</protein>
<dbReference type="OrthoDB" id="9773308at2"/>
<dbReference type="Proteomes" id="UP000490800">
    <property type="component" value="Unassembled WGS sequence"/>
</dbReference>
<keyword evidence="4" id="KW-0804">Transcription</keyword>
<dbReference type="InterPro" id="IPR029442">
    <property type="entry name" value="GyrI-like"/>
</dbReference>
<evidence type="ECO:0000256" key="2">
    <source>
        <dbReference type="ARBA" id="ARBA00023015"/>
    </source>
</evidence>
<dbReference type="AlphaFoldDB" id="A0A7X3FF40"/>
<keyword evidence="2" id="KW-0805">Transcription regulation</keyword>
<dbReference type="InterPro" id="IPR009061">
    <property type="entry name" value="DNA-bd_dom_put_sf"/>
</dbReference>
<dbReference type="PROSITE" id="PS50937">
    <property type="entry name" value="HTH_MERR_2"/>
    <property type="match status" value="1"/>
</dbReference>
<evidence type="ECO:0000256" key="1">
    <source>
        <dbReference type="ARBA" id="ARBA00022491"/>
    </source>
</evidence>
<keyword evidence="7" id="KW-1185">Reference proteome</keyword>
<dbReference type="SUPFAM" id="SSF55136">
    <property type="entry name" value="Probable bacterial effector-binding domain"/>
    <property type="match status" value="1"/>
</dbReference>
<keyword evidence="3" id="KW-0238">DNA-binding</keyword>
<dbReference type="InterPro" id="IPR011256">
    <property type="entry name" value="Reg_factor_effector_dom_sf"/>
</dbReference>
<gene>
    <name evidence="6" type="ORF">EDM21_01920</name>
</gene>
<evidence type="ECO:0000259" key="5">
    <source>
        <dbReference type="PROSITE" id="PS50937"/>
    </source>
</evidence>
<evidence type="ECO:0000313" key="7">
    <source>
        <dbReference type="Proteomes" id="UP000490800"/>
    </source>
</evidence>
<evidence type="ECO:0000313" key="6">
    <source>
        <dbReference type="EMBL" id="MVO98306.1"/>
    </source>
</evidence>
<sequence>MLSIGEFSKICGVSTKTLRYYAEIGLLHPDEINPENGYRYYSIGQLTRMLFINRLKSYYFSLEEIKAMLELEDDQSEEKLYSALNRKRKEIQTQLKAFEFTLNQMSMDILKLEKDISIMSYLDHIEVQLVTTEPMKILSIRQMMSSDDYARGYGEHFSRLYERIATEKLTVLGTPMTIYHSPEYNPAGNDTEFAIPIKETVEGTREWPGGLCAKSSITGPYSELTSIYAKLREWVENEGYELVKSPYEVYLTAPSPAVAEEMVTEVYFPVRIKQHI</sequence>
<dbReference type="PANTHER" id="PTHR30204">
    <property type="entry name" value="REDOX-CYCLING DRUG-SENSING TRANSCRIPTIONAL ACTIVATOR SOXR"/>
    <property type="match status" value="1"/>
</dbReference>
<dbReference type="InterPro" id="IPR010499">
    <property type="entry name" value="AraC_E-bd"/>
</dbReference>
<dbReference type="GO" id="GO:0003677">
    <property type="term" value="F:DNA binding"/>
    <property type="evidence" value="ECO:0007669"/>
    <property type="project" value="UniProtKB-KW"/>
</dbReference>
<dbReference type="Gene3D" id="1.10.1660.10">
    <property type="match status" value="1"/>
</dbReference>
<dbReference type="EMBL" id="RHLK01000001">
    <property type="protein sequence ID" value="MVO98306.1"/>
    <property type="molecule type" value="Genomic_DNA"/>
</dbReference>
<accession>A0A7X3FF40</accession>
<evidence type="ECO:0000256" key="4">
    <source>
        <dbReference type="ARBA" id="ARBA00023163"/>
    </source>
</evidence>
<dbReference type="SMART" id="SM00871">
    <property type="entry name" value="AraC_E_bind"/>
    <property type="match status" value="1"/>
</dbReference>
<dbReference type="RefSeq" id="WP_157332385.1">
    <property type="nucleotide sequence ID" value="NZ_RHLK01000001.1"/>
</dbReference>
<organism evidence="6 7">
    <name type="scientific">Paenibacillus lutrae</name>
    <dbReference type="NCBI Taxonomy" id="2078573"/>
    <lineage>
        <taxon>Bacteria</taxon>
        <taxon>Bacillati</taxon>
        <taxon>Bacillota</taxon>
        <taxon>Bacilli</taxon>
        <taxon>Bacillales</taxon>
        <taxon>Paenibacillaceae</taxon>
        <taxon>Paenibacillus</taxon>
    </lineage>
</organism>
<dbReference type="SMART" id="SM00422">
    <property type="entry name" value="HTH_MERR"/>
    <property type="match status" value="1"/>
</dbReference>
<keyword evidence="1" id="KW-0678">Repressor</keyword>
<dbReference type="SUPFAM" id="SSF46955">
    <property type="entry name" value="Putative DNA-binding domain"/>
    <property type="match status" value="1"/>
</dbReference>
<dbReference type="InterPro" id="IPR047057">
    <property type="entry name" value="MerR_fam"/>
</dbReference>
<reference evidence="6 7" key="1">
    <citation type="journal article" date="2019" name="Microorganisms">
        <title>Paenibacillus lutrae sp. nov., A Chitinolytic Species Isolated from A River Otter in Castril Natural Park, Granada, Spain.</title>
        <authorList>
            <person name="Rodriguez M."/>
            <person name="Reina J.C."/>
            <person name="Bejar V."/>
            <person name="Llamas I."/>
        </authorList>
    </citation>
    <scope>NUCLEOTIDE SEQUENCE [LARGE SCALE GENOMIC DNA]</scope>
    <source>
        <strain evidence="6 7">N10</strain>
    </source>
</reference>
<evidence type="ECO:0000256" key="3">
    <source>
        <dbReference type="ARBA" id="ARBA00023125"/>
    </source>
</evidence>
<comment type="caution">
    <text evidence="6">The sequence shown here is derived from an EMBL/GenBank/DDBJ whole genome shotgun (WGS) entry which is preliminary data.</text>
</comment>
<dbReference type="GO" id="GO:0003700">
    <property type="term" value="F:DNA-binding transcription factor activity"/>
    <property type="evidence" value="ECO:0007669"/>
    <property type="project" value="InterPro"/>
</dbReference>
<dbReference type="PANTHER" id="PTHR30204:SF69">
    <property type="entry name" value="MERR-FAMILY TRANSCRIPTIONAL REGULATOR"/>
    <property type="match status" value="1"/>
</dbReference>
<dbReference type="Pfam" id="PF13411">
    <property type="entry name" value="MerR_1"/>
    <property type="match status" value="1"/>
</dbReference>
<name>A0A7X3FF40_9BACL</name>
<dbReference type="InterPro" id="IPR000551">
    <property type="entry name" value="MerR-type_HTH_dom"/>
</dbReference>
<dbReference type="Pfam" id="PF06445">
    <property type="entry name" value="GyrI-like"/>
    <property type="match status" value="1"/>
</dbReference>
<feature type="domain" description="HTH merR-type" evidence="5">
    <location>
        <begin position="1"/>
        <end position="71"/>
    </location>
</feature>
<dbReference type="Gene3D" id="3.20.80.10">
    <property type="entry name" value="Regulatory factor, effector binding domain"/>
    <property type="match status" value="1"/>
</dbReference>
<proteinExistence type="predicted"/>